<gene>
    <name evidence="2" type="ORF">METZ01_LOCUS65012</name>
</gene>
<dbReference type="InterPro" id="IPR037066">
    <property type="entry name" value="Plug_dom_sf"/>
</dbReference>
<dbReference type="InterPro" id="IPR012910">
    <property type="entry name" value="Plug_dom"/>
</dbReference>
<protein>
    <recommendedName>
        <fullName evidence="1">TonB-dependent receptor plug domain-containing protein</fullName>
    </recommendedName>
</protein>
<reference evidence="2" key="1">
    <citation type="submission" date="2018-05" db="EMBL/GenBank/DDBJ databases">
        <authorList>
            <person name="Lanie J.A."/>
            <person name="Ng W.-L."/>
            <person name="Kazmierczak K.M."/>
            <person name="Andrzejewski T.M."/>
            <person name="Davidsen T.M."/>
            <person name="Wayne K.J."/>
            <person name="Tettelin H."/>
            <person name="Glass J.I."/>
            <person name="Rusch D."/>
            <person name="Podicherti R."/>
            <person name="Tsui H.-C.T."/>
            <person name="Winkler M.E."/>
        </authorList>
    </citation>
    <scope>NUCLEOTIDE SEQUENCE</scope>
</reference>
<evidence type="ECO:0000259" key="1">
    <source>
        <dbReference type="Pfam" id="PF07715"/>
    </source>
</evidence>
<dbReference type="Pfam" id="PF07715">
    <property type="entry name" value="Plug"/>
    <property type="match status" value="1"/>
</dbReference>
<dbReference type="EMBL" id="UINC01004146">
    <property type="protein sequence ID" value="SVA12158.1"/>
    <property type="molecule type" value="Genomic_DNA"/>
</dbReference>
<organism evidence="2">
    <name type="scientific">marine metagenome</name>
    <dbReference type="NCBI Taxonomy" id="408172"/>
    <lineage>
        <taxon>unclassified sequences</taxon>
        <taxon>metagenomes</taxon>
        <taxon>ecological metagenomes</taxon>
    </lineage>
</organism>
<feature type="domain" description="TonB-dependent receptor plug" evidence="1">
    <location>
        <begin position="27"/>
        <end position="116"/>
    </location>
</feature>
<proteinExistence type="predicted"/>
<dbReference type="Gene3D" id="2.170.130.10">
    <property type="entry name" value="TonB-dependent receptor, plug domain"/>
    <property type="match status" value="1"/>
</dbReference>
<accession>A0A381T996</accession>
<dbReference type="SUPFAM" id="SSF56935">
    <property type="entry name" value="Porins"/>
    <property type="match status" value="1"/>
</dbReference>
<evidence type="ECO:0000313" key="2">
    <source>
        <dbReference type="EMBL" id="SVA12158.1"/>
    </source>
</evidence>
<dbReference type="AlphaFoldDB" id="A0A381T996"/>
<name>A0A381T996_9ZZZZ</name>
<sequence>MTGCAHTPRDVGTDPSDSGVFFERGGTVLTGAALQDGPGSVLAAMAGKVPSFRTQRQSGGCPLLSLRGYASFRSIANPHVYVDGTRATNTCILESLRTIDVTRVEVYPQGFTTRPGYGTHSYGLILVFMRSD</sequence>